<dbReference type="GO" id="GO:0003677">
    <property type="term" value="F:DNA binding"/>
    <property type="evidence" value="ECO:0007669"/>
    <property type="project" value="InterPro"/>
</dbReference>
<evidence type="ECO:0000256" key="2">
    <source>
        <dbReference type="ARBA" id="ARBA00023015"/>
    </source>
</evidence>
<dbReference type="PANTHER" id="PTHR43133:SF62">
    <property type="entry name" value="RNA POLYMERASE SIGMA FACTOR SIGZ"/>
    <property type="match status" value="1"/>
</dbReference>
<dbReference type="InterPro" id="IPR013324">
    <property type="entry name" value="RNA_pol_sigma_r3/r4-like"/>
</dbReference>
<name>A0A2S0Q934_NODSP</name>
<dbReference type="Gene3D" id="1.10.10.10">
    <property type="entry name" value="Winged helix-like DNA-binding domain superfamily/Winged helix DNA-binding domain"/>
    <property type="match status" value="1"/>
</dbReference>
<dbReference type="CDD" id="cd06171">
    <property type="entry name" value="Sigma70_r4"/>
    <property type="match status" value="1"/>
</dbReference>
<dbReference type="EMBL" id="CP020114">
    <property type="protein sequence ID" value="AVZ30877.1"/>
    <property type="molecule type" value="Genomic_DNA"/>
</dbReference>
<keyword evidence="3" id="KW-0731">Sigma factor</keyword>
<dbReference type="InterPro" id="IPR014284">
    <property type="entry name" value="RNA_pol_sigma-70_dom"/>
</dbReference>
<dbReference type="SUPFAM" id="SSF88659">
    <property type="entry name" value="Sigma3 and sigma4 domains of RNA polymerase sigma factors"/>
    <property type="match status" value="1"/>
</dbReference>
<feature type="domain" description="RNA polymerase sigma-70 region 2" evidence="5">
    <location>
        <begin position="26"/>
        <end position="91"/>
    </location>
</feature>
<dbReference type="RefSeq" id="WP_231859575.1">
    <property type="nucleotide sequence ID" value="NZ_CAWNZE010000001.1"/>
</dbReference>
<dbReference type="GeneID" id="78018243"/>
<sequence>MMLSNETDTEVFQALRSGNLSALGIFYERYGEIVYRVALRMLKNAQEAEDLTQEVFLSLWRSGAYDSKRGSMQAFLTTLTRSKSIDRLRQIQARWQRLQRWNHSFPEDNRNSLMDKASIKETSNRIREALSELPDQQRQVLEMAYYEGLSQSEISEDLKMPLGTVKTYKRKALLKLRQILQDLVE</sequence>
<proteinExistence type="inferred from homology"/>
<dbReference type="InterPro" id="IPR039425">
    <property type="entry name" value="RNA_pol_sigma-70-like"/>
</dbReference>
<dbReference type="AlphaFoldDB" id="A0A2S0Q934"/>
<protein>
    <submittedName>
        <fullName evidence="7">RNA polymerase sigma-70 factor, ECF subfamily</fullName>
    </submittedName>
</protein>
<comment type="similarity">
    <text evidence="1">Belongs to the sigma-70 factor family. ECF subfamily.</text>
</comment>
<evidence type="ECO:0000259" key="6">
    <source>
        <dbReference type="Pfam" id="PF08281"/>
    </source>
</evidence>
<evidence type="ECO:0000259" key="5">
    <source>
        <dbReference type="Pfam" id="PF04542"/>
    </source>
</evidence>
<evidence type="ECO:0000313" key="8">
    <source>
        <dbReference type="Proteomes" id="UP000244056"/>
    </source>
</evidence>
<dbReference type="Gene3D" id="1.10.1740.10">
    <property type="match status" value="1"/>
</dbReference>
<gene>
    <name evidence="7" type="primary">rpoE</name>
    <name evidence="7" type="ORF">BMF81_02957</name>
</gene>
<dbReference type="KEGG" id="nsp:BMF81_02957"/>
<dbReference type="Pfam" id="PF08281">
    <property type="entry name" value="Sigma70_r4_2"/>
    <property type="match status" value="1"/>
</dbReference>
<keyword evidence="2" id="KW-0805">Transcription regulation</keyword>
<dbReference type="GO" id="GO:0006352">
    <property type="term" value="P:DNA-templated transcription initiation"/>
    <property type="evidence" value="ECO:0007669"/>
    <property type="project" value="InterPro"/>
</dbReference>
<dbReference type="InterPro" id="IPR036388">
    <property type="entry name" value="WH-like_DNA-bd_sf"/>
</dbReference>
<keyword evidence="4" id="KW-0804">Transcription</keyword>
<dbReference type="NCBIfam" id="NF009172">
    <property type="entry name" value="PRK12519.1"/>
    <property type="match status" value="1"/>
</dbReference>
<feature type="domain" description="RNA polymerase sigma factor 70 region 4 type 2" evidence="6">
    <location>
        <begin position="124"/>
        <end position="176"/>
    </location>
</feature>
<dbReference type="NCBIfam" id="TIGR02937">
    <property type="entry name" value="sigma70-ECF"/>
    <property type="match status" value="1"/>
</dbReference>
<reference evidence="7 8" key="1">
    <citation type="submission" date="2017-03" db="EMBL/GenBank/DDBJ databases">
        <title>Comparative genomics of the toxic Baltic Sea cyanobacteria Nodularia spumigena UHCC 0039 and its response on varying salinity.</title>
        <authorList>
            <person name="Teikari J.E."/>
        </authorList>
    </citation>
    <scope>NUCLEOTIDE SEQUENCE [LARGE SCALE GENOMIC DNA]</scope>
    <source>
        <strain evidence="7 8">UHCC 0039</strain>
    </source>
</reference>
<dbReference type="InterPro" id="IPR013325">
    <property type="entry name" value="RNA_pol_sigma_r2"/>
</dbReference>
<evidence type="ECO:0000256" key="4">
    <source>
        <dbReference type="ARBA" id="ARBA00023163"/>
    </source>
</evidence>
<dbReference type="InterPro" id="IPR013249">
    <property type="entry name" value="RNA_pol_sigma70_r4_t2"/>
</dbReference>
<accession>A0A2S0Q934</accession>
<dbReference type="GO" id="GO:0016987">
    <property type="term" value="F:sigma factor activity"/>
    <property type="evidence" value="ECO:0007669"/>
    <property type="project" value="UniProtKB-KW"/>
</dbReference>
<evidence type="ECO:0000313" key="7">
    <source>
        <dbReference type="EMBL" id="AVZ30877.1"/>
    </source>
</evidence>
<evidence type="ECO:0000256" key="3">
    <source>
        <dbReference type="ARBA" id="ARBA00023082"/>
    </source>
</evidence>
<evidence type="ECO:0000256" key="1">
    <source>
        <dbReference type="ARBA" id="ARBA00010641"/>
    </source>
</evidence>
<organism evidence="7 8">
    <name type="scientific">Nodularia spumigena UHCC 0039</name>
    <dbReference type="NCBI Taxonomy" id="1914872"/>
    <lineage>
        <taxon>Bacteria</taxon>
        <taxon>Bacillati</taxon>
        <taxon>Cyanobacteriota</taxon>
        <taxon>Cyanophyceae</taxon>
        <taxon>Nostocales</taxon>
        <taxon>Nodulariaceae</taxon>
        <taxon>Nodularia</taxon>
    </lineage>
</organism>
<dbReference type="InterPro" id="IPR007627">
    <property type="entry name" value="RNA_pol_sigma70_r2"/>
</dbReference>
<dbReference type="SUPFAM" id="SSF88946">
    <property type="entry name" value="Sigma2 domain of RNA polymerase sigma factors"/>
    <property type="match status" value="1"/>
</dbReference>
<dbReference type="Proteomes" id="UP000244056">
    <property type="component" value="Chromosome"/>
</dbReference>
<dbReference type="PANTHER" id="PTHR43133">
    <property type="entry name" value="RNA POLYMERASE ECF-TYPE SIGMA FACTO"/>
    <property type="match status" value="1"/>
</dbReference>
<dbReference type="Pfam" id="PF04542">
    <property type="entry name" value="Sigma70_r2"/>
    <property type="match status" value="1"/>
</dbReference>